<feature type="compositionally biased region" description="Basic and acidic residues" evidence="1">
    <location>
        <begin position="141"/>
        <end position="156"/>
    </location>
</feature>
<dbReference type="EMBL" id="CAJOBC010103436">
    <property type="protein sequence ID" value="CAF4485970.1"/>
    <property type="molecule type" value="Genomic_DNA"/>
</dbReference>
<feature type="region of interest" description="Disordered" evidence="1">
    <location>
        <begin position="88"/>
        <end position="158"/>
    </location>
</feature>
<evidence type="ECO:0000313" key="2">
    <source>
        <dbReference type="EMBL" id="CAF1605993.1"/>
    </source>
</evidence>
<evidence type="ECO:0000256" key="1">
    <source>
        <dbReference type="SAM" id="MobiDB-lite"/>
    </source>
</evidence>
<sequence length="195" mass="21962">MFSHLKNAAITNKPANMGTAVQSGPYTKAQFQSTTEGSRTVKIIKEIENLLKDYPAALDLYKTGKYKVKVKCEADVERVILVEKRSAKGGDANKKSQKDKQNSNTKVSTLTNNEQVTATTMTQTYDQQDNESEDTLNDNNNKPDHSTSRQSIDHLSKHSKGVGRIRPFFDPEYFLMKTVGLEVIRHAEQNGVYRF</sequence>
<feature type="compositionally biased region" description="Basic and acidic residues" evidence="1">
    <location>
        <begin position="88"/>
        <end position="101"/>
    </location>
</feature>
<feature type="compositionally biased region" description="Polar residues" evidence="1">
    <location>
        <begin position="107"/>
        <end position="127"/>
    </location>
</feature>
<evidence type="ECO:0000313" key="4">
    <source>
        <dbReference type="Proteomes" id="UP000663829"/>
    </source>
</evidence>
<keyword evidence="4" id="KW-1185">Reference proteome</keyword>
<feature type="non-terminal residue" evidence="2">
    <location>
        <position position="195"/>
    </location>
</feature>
<gene>
    <name evidence="2" type="ORF">GPM918_LOCUS42755</name>
    <name evidence="3" type="ORF">SRO942_LOCUS44076</name>
</gene>
<dbReference type="Proteomes" id="UP000663829">
    <property type="component" value="Unassembled WGS sequence"/>
</dbReference>
<dbReference type="Proteomes" id="UP000681722">
    <property type="component" value="Unassembled WGS sequence"/>
</dbReference>
<protein>
    <submittedName>
        <fullName evidence="2">Uncharacterized protein</fullName>
    </submittedName>
</protein>
<name>A0A816B622_9BILA</name>
<proteinExistence type="predicted"/>
<dbReference type="OrthoDB" id="10025740at2759"/>
<organism evidence="2 4">
    <name type="scientific">Didymodactylos carnosus</name>
    <dbReference type="NCBI Taxonomy" id="1234261"/>
    <lineage>
        <taxon>Eukaryota</taxon>
        <taxon>Metazoa</taxon>
        <taxon>Spiralia</taxon>
        <taxon>Gnathifera</taxon>
        <taxon>Rotifera</taxon>
        <taxon>Eurotatoria</taxon>
        <taxon>Bdelloidea</taxon>
        <taxon>Philodinida</taxon>
        <taxon>Philodinidae</taxon>
        <taxon>Didymodactylos</taxon>
    </lineage>
</organism>
<accession>A0A816B622</accession>
<dbReference type="AlphaFoldDB" id="A0A816B622"/>
<comment type="caution">
    <text evidence="2">The sequence shown here is derived from an EMBL/GenBank/DDBJ whole genome shotgun (WGS) entry which is preliminary data.</text>
</comment>
<dbReference type="EMBL" id="CAJNOQ010036854">
    <property type="protein sequence ID" value="CAF1605993.1"/>
    <property type="molecule type" value="Genomic_DNA"/>
</dbReference>
<reference evidence="2" key="1">
    <citation type="submission" date="2021-02" db="EMBL/GenBank/DDBJ databases">
        <authorList>
            <person name="Nowell W R."/>
        </authorList>
    </citation>
    <scope>NUCLEOTIDE SEQUENCE</scope>
</reference>
<evidence type="ECO:0000313" key="3">
    <source>
        <dbReference type="EMBL" id="CAF4485970.1"/>
    </source>
</evidence>